<accession>A0A504Z174</accession>
<dbReference type="InterPro" id="IPR005011">
    <property type="entry name" value="SNU66/SART1"/>
</dbReference>
<reference evidence="8 9" key="1">
    <citation type="submission" date="2019-04" db="EMBL/GenBank/DDBJ databases">
        <title>Annotation for the trematode Fasciola gigantica.</title>
        <authorList>
            <person name="Choi Y.-J."/>
        </authorList>
    </citation>
    <scope>NUCLEOTIDE SEQUENCE [LARGE SCALE GENOMIC DNA]</scope>
    <source>
        <strain evidence="8">Uganda_cow_1</strain>
    </source>
</reference>
<dbReference type="Pfam" id="PF19252">
    <property type="entry name" value="HIND"/>
    <property type="match status" value="1"/>
</dbReference>
<comment type="subcellular location">
    <subcellularLocation>
        <location evidence="1">Nucleus</location>
    </subcellularLocation>
</comment>
<evidence type="ECO:0000313" key="8">
    <source>
        <dbReference type="EMBL" id="TPP67553.1"/>
    </source>
</evidence>
<evidence type="ECO:0000256" key="7">
    <source>
        <dbReference type="SAM" id="MobiDB-lite"/>
    </source>
</evidence>
<gene>
    <name evidence="8" type="ORF">FGIG_08071</name>
</gene>
<feature type="compositionally biased region" description="Basic and acidic residues" evidence="7">
    <location>
        <begin position="1"/>
        <end position="12"/>
    </location>
</feature>
<feature type="compositionally biased region" description="Polar residues" evidence="7">
    <location>
        <begin position="47"/>
        <end position="65"/>
    </location>
</feature>
<sequence length="836" mass="95173">MPEKSSHSSDQKRRSRRTREHARSPFEEDDHRLEKKRSRRHMDVESSLDSNEPVSQSGSEMSLSIKETNALRAKLGLAPLETEETRPYEDRIVDNQSENYVHAPAKDLKKARETDAIRERLSVQKEKRNLYEKYADSRLYEPEEKNIPVMSWVEKLREKERIKKQAQEQAKLLTEMDEQFEVSELYESTDRAQQDNTYRPEDLTGLKVEHKVDRFSEGKSVILTLKDKAILDEDDSDVLINVNLADDEKAEINRENLRKTAGLAGIADQEDEDVLLGLRQKAILSKYDSEIKGVRKDEFTLGETGVYNPEAERMLRQLQEELRAGKQSLPDTELRVASEYYTEDELKAKFKKRKKVKPRARTVLTADDLVPDDELQPSVSTTDLGSRAARENPNVSDVQSRTVDPLSAITDPTLGQPDSTQGMDVLEDLSHDNIDEDDLRGDIEKTIQRVIQSKSTVYLKPEEIAAQLLSRKTDPDELSESSRTSRTNLAESSSNVVFDSTAEFYKSIGAGFQESVRQIARQNALKREVYEEDDSDRTAFFPPPPAYSTGRLKSEPVLSSESDEEMIADDKDQMDAANRWQTVADEDTSGRRRHHRRPFSAEMARPSTSDTSDEPNLTGVLDDEPRLDSGLCSALRLAEKKGYIEKGKEKRVGTGTMVNLMAKHFIQEDIRYDDIDAKFSKRDRYAGPLSEFKDLKNFKPDVKLEYVDELGRQLNAKEAFRQLSHKFHAAQSQYQFRHSVGYGGKVEQEAGIDLTTLRNSEWKKCCCQKFDKITGIFTSLAAGVHTYMRVFYAPFALSVSTCVQCPLAKNNLFGLFLLLSDDLNVNFVDCCAQNTT</sequence>
<feature type="coiled-coil region" evidence="6">
    <location>
        <begin position="149"/>
        <end position="179"/>
    </location>
</feature>
<feature type="region of interest" description="Disordered" evidence="7">
    <location>
        <begin position="529"/>
        <end position="563"/>
    </location>
</feature>
<feature type="region of interest" description="Disordered" evidence="7">
    <location>
        <begin position="584"/>
        <end position="624"/>
    </location>
</feature>
<dbReference type="EMBL" id="SUNJ01000552">
    <property type="protein sequence ID" value="TPP67553.1"/>
    <property type="molecule type" value="Genomic_DNA"/>
</dbReference>
<evidence type="ECO:0000256" key="3">
    <source>
        <dbReference type="ARBA" id="ARBA00022664"/>
    </source>
</evidence>
<evidence type="ECO:0000313" key="9">
    <source>
        <dbReference type="Proteomes" id="UP000316759"/>
    </source>
</evidence>
<dbReference type="GO" id="GO:0000481">
    <property type="term" value="P:maturation of 5S rRNA"/>
    <property type="evidence" value="ECO:0007669"/>
    <property type="project" value="TreeGrafter"/>
</dbReference>
<dbReference type="PANTHER" id="PTHR14152:SF5">
    <property type="entry name" value="U4_U6.U5 TRI-SNRNP-ASSOCIATED PROTEIN 1"/>
    <property type="match status" value="1"/>
</dbReference>
<dbReference type="Pfam" id="PF03343">
    <property type="entry name" value="SART-1"/>
    <property type="match status" value="1"/>
</dbReference>
<feature type="compositionally biased region" description="Polar residues" evidence="7">
    <location>
        <begin position="481"/>
        <end position="493"/>
    </location>
</feature>
<proteinExistence type="inferred from homology"/>
<evidence type="ECO:0000256" key="6">
    <source>
        <dbReference type="SAM" id="Coils"/>
    </source>
</evidence>
<dbReference type="GO" id="GO:0045292">
    <property type="term" value="P:mRNA cis splicing, via spliceosome"/>
    <property type="evidence" value="ECO:0007669"/>
    <property type="project" value="TreeGrafter"/>
</dbReference>
<organism evidence="8 9">
    <name type="scientific">Fasciola gigantica</name>
    <name type="common">Giant liver fluke</name>
    <dbReference type="NCBI Taxonomy" id="46835"/>
    <lineage>
        <taxon>Eukaryota</taxon>
        <taxon>Metazoa</taxon>
        <taxon>Spiralia</taxon>
        <taxon>Lophotrochozoa</taxon>
        <taxon>Platyhelminthes</taxon>
        <taxon>Trematoda</taxon>
        <taxon>Digenea</taxon>
        <taxon>Plagiorchiida</taxon>
        <taxon>Echinostomata</taxon>
        <taxon>Echinostomatoidea</taxon>
        <taxon>Fasciolidae</taxon>
        <taxon>Fasciola</taxon>
    </lineage>
</organism>
<protein>
    <submittedName>
        <fullName evidence="8">U4/U6.U5 tri-snRNP-associated protein 1</fullName>
    </submittedName>
</protein>
<evidence type="ECO:0000256" key="4">
    <source>
        <dbReference type="ARBA" id="ARBA00023187"/>
    </source>
</evidence>
<keyword evidence="6" id="KW-0175">Coiled coil</keyword>
<keyword evidence="5" id="KW-0539">Nucleus</keyword>
<evidence type="ECO:0000256" key="5">
    <source>
        <dbReference type="ARBA" id="ARBA00023242"/>
    </source>
</evidence>
<feature type="region of interest" description="Disordered" evidence="7">
    <location>
        <begin position="471"/>
        <end position="493"/>
    </location>
</feature>
<feature type="region of interest" description="Disordered" evidence="7">
    <location>
        <begin position="77"/>
        <end position="107"/>
    </location>
</feature>
<evidence type="ECO:0000256" key="1">
    <source>
        <dbReference type="ARBA" id="ARBA00004123"/>
    </source>
</evidence>
<dbReference type="InterPro" id="IPR045347">
    <property type="entry name" value="HIND"/>
</dbReference>
<dbReference type="GO" id="GO:0046540">
    <property type="term" value="C:U4/U6 x U5 tri-snRNP complex"/>
    <property type="evidence" value="ECO:0007669"/>
    <property type="project" value="InterPro"/>
</dbReference>
<keyword evidence="9" id="KW-1185">Reference proteome</keyword>
<comment type="similarity">
    <text evidence="2">Belongs to the SNU66/SART1 family.</text>
</comment>
<dbReference type="STRING" id="46835.A0A504Z174"/>
<feature type="compositionally biased region" description="Basic and acidic residues" evidence="7">
    <location>
        <begin position="21"/>
        <end position="33"/>
    </location>
</feature>
<evidence type="ECO:0000256" key="2">
    <source>
        <dbReference type="ARBA" id="ARBA00006076"/>
    </source>
</evidence>
<feature type="compositionally biased region" description="Basic and acidic residues" evidence="7">
    <location>
        <begin position="83"/>
        <end position="93"/>
    </location>
</feature>
<feature type="compositionally biased region" description="Polar residues" evidence="7">
    <location>
        <begin position="393"/>
        <end position="402"/>
    </location>
</feature>
<feature type="region of interest" description="Disordered" evidence="7">
    <location>
        <begin position="372"/>
        <end position="420"/>
    </location>
</feature>
<dbReference type="AlphaFoldDB" id="A0A504Z174"/>
<dbReference type="PANTHER" id="PTHR14152">
    <property type="entry name" value="SQUAMOUS CELL CARCINOMA ANTIGEN RECOGNISED BY CYTOTOXIC T LYMPHOCYTES"/>
    <property type="match status" value="1"/>
</dbReference>
<keyword evidence="4" id="KW-0508">mRNA splicing</keyword>
<comment type="caution">
    <text evidence="8">The sequence shown here is derived from an EMBL/GenBank/DDBJ whole genome shotgun (WGS) entry which is preliminary data.</text>
</comment>
<keyword evidence="3" id="KW-0507">mRNA processing</keyword>
<name>A0A504Z174_FASGI</name>
<dbReference type="OrthoDB" id="5583at2759"/>
<feature type="region of interest" description="Disordered" evidence="7">
    <location>
        <begin position="1"/>
        <end position="65"/>
    </location>
</feature>
<dbReference type="Proteomes" id="UP000316759">
    <property type="component" value="Unassembled WGS sequence"/>
</dbReference>